<organism evidence="2 3">
    <name type="scientific">Enhydrobacter aerosaccus</name>
    <dbReference type="NCBI Taxonomy" id="225324"/>
    <lineage>
        <taxon>Bacteria</taxon>
        <taxon>Pseudomonadati</taxon>
        <taxon>Pseudomonadota</taxon>
        <taxon>Alphaproteobacteria</taxon>
        <taxon>Hyphomicrobiales</taxon>
        <taxon>Enhydrobacter</taxon>
    </lineage>
</organism>
<accession>A0ABR5IIW4</accession>
<evidence type="ECO:0000259" key="1">
    <source>
        <dbReference type="Pfam" id="PF10137"/>
    </source>
</evidence>
<dbReference type="PIRSF" id="PIRSF032620">
    <property type="entry name" value="UCP032620"/>
    <property type="match status" value="1"/>
</dbReference>
<dbReference type="InterPro" id="IPR014571">
    <property type="entry name" value="UCP032620"/>
</dbReference>
<keyword evidence="3" id="KW-1185">Reference proteome</keyword>
<protein>
    <recommendedName>
        <fullName evidence="1">CD-NTase-associated protein 12/Pycsar effector protein TIR domain-containing protein</fullName>
    </recommendedName>
</protein>
<evidence type="ECO:0000313" key="2">
    <source>
        <dbReference type="EMBL" id="KND17691.1"/>
    </source>
</evidence>
<dbReference type="Pfam" id="PF10137">
    <property type="entry name" value="CAP12-PCTIR_TIR"/>
    <property type="match status" value="1"/>
</dbReference>
<name>A0ABR5IIW4_9HYPH</name>
<feature type="domain" description="CD-NTase-associated protein 12/Pycsar effector protein TIR" evidence="1">
    <location>
        <begin position="139"/>
        <end position="260"/>
    </location>
</feature>
<dbReference type="EMBL" id="LGSW01000019">
    <property type="protein sequence ID" value="KND17691.1"/>
    <property type="molecule type" value="Genomic_DNA"/>
</dbReference>
<evidence type="ECO:0000313" key="3">
    <source>
        <dbReference type="Proteomes" id="UP000053900"/>
    </source>
</evidence>
<proteinExistence type="predicted"/>
<comment type="caution">
    <text evidence="2">The sequence shown here is derived from an EMBL/GenBank/DDBJ whole genome shotgun (WGS) entry which is preliminary data.</text>
</comment>
<gene>
    <name evidence="2" type="ORF">AFK20_12140</name>
</gene>
<reference evidence="2 3" key="1">
    <citation type="submission" date="2015-07" db="EMBL/GenBank/DDBJ databases">
        <title>Draft genome of Enhydrobacter aerosaccus.</title>
        <authorList>
            <person name="Wang X."/>
        </authorList>
    </citation>
    <scope>NUCLEOTIDE SEQUENCE [LARGE SCALE GENOMIC DNA]</scope>
    <source>
        <strain evidence="2 3">CGMCC9176</strain>
    </source>
</reference>
<dbReference type="Proteomes" id="UP000053900">
    <property type="component" value="Unassembled WGS sequence"/>
</dbReference>
<sequence>MYYHVIVELGAKYHKNAWDQVEIKADLLNLDEVKARFTEPYQLGHSILINGRTLEIEKIERLRVFSSNKSASLLEDEYRLKRQATERNSNVAFIGFYTNDLESAILEQEEITDEIITYVKGAKKENVVTTECIKPKPSKVFIVHGHDDPLINEVKAFLLAQFIEPIVLREQHDASLTIIEKLEQYTQDPAIGFGIVLYTPDDEGKAIKESEYKFRARQNVVFEHGLLIGLYSRSRVTCLVKKEGYLEMPGDISGVVYTDHSYNDWRLSVAHMLNKSGYDIDYSKIR</sequence>
<dbReference type="InterPro" id="IPR019302">
    <property type="entry name" value="CAP12/PCTIR_TIR_dom"/>
</dbReference>